<dbReference type="GO" id="GO:0016779">
    <property type="term" value="F:nucleotidyltransferase activity"/>
    <property type="evidence" value="ECO:0007669"/>
    <property type="project" value="TreeGrafter"/>
</dbReference>
<protein>
    <submittedName>
        <fullName evidence="3">Molybdopterin synthase sulfurylase</fullName>
    </submittedName>
</protein>
<comment type="similarity">
    <text evidence="1">Belongs to the HesA/MoeB/ThiF family.</text>
</comment>
<dbReference type="EMBL" id="PXYT01000078">
    <property type="protein sequence ID" value="PSR24441.1"/>
    <property type="molecule type" value="Genomic_DNA"/>
</dbReference>
<feature type="domain" description="THIF-type NAD/FAD binding fold" evidence="2">
    <location>
        <begin position="13"/>
        <end position="240"/>
    </location>
</feature>
<dbReference type="InterPro" id="IPR045886">
    <property type="entry name" value="ThiF/MoeB/HesA"/>
</dbReference>
<dbReference type="PANTHER" id="PTHR10953">
    <property type="entry name" value="UBIQUITIN-ACTIVATING ENZYME E1"/>
    <property type="match status" value="1"/>
</dbReference>
<dbReference type="GO" id="GO:0008641">
    <property type="term" value="F:ubiquitin-like modifier activating enzyme activity"/>
    <property type="evidence" value="ECO:0007669"/>
    <property type="project" value="InterPro"/>
</dbReference>
<accession>A0A2T2WQC6</accession>
<evidence type="ECO:0000259" key="2">
    <source>
        <dbReference type="Pfam" id="PF00899"/>
    </source>
</evidence>
<name>A0A2T2WQC6_9FIRM</name>
<proteinExistence type="inferred from homology"/>
<dbReference type="GO" id="GO:0004792">
    <property type="term" value="F:thiosulfate-cyanide sulfurtransferase activity"/>
    <property type="evidence" value="ECO:0007669"/>
    <property type="project" value="TreeGrafter"/>
</dbReference>
<sequence length="251" mass="27099">MVITEKERVRRLVSLPEAKPGWIRRLRQSRVAIVGIGGLGNASALYLAAQGVGHLTLIDPDEVEPHNLGRQILFGPPDVGRPKVEAACRTLRFIAPDISLAAEAAALTDEKQETLLAGHDVIVDGLDNWEARLILNRFSVHHRVPVVFAGAIGYEAQVYVVNGGKPCMQCLFGDDGFVEQSCALLGVLGPVAGMAGTVQAQEVLKLLLNTGDGLQGRIWTYDAFRNVSRVVGFTPRAQCPVCGGKEHEYGR</sequence>
<dbReference type="InterPro" id="IPR000594">
    <property type="entry name" value="ThiF_NAD_FAD-bd"/>
</dbReference>
<dbReference type="Proteomes" id="UP000242699">
    <property type="component" value="Unassembled WGS sequence"/>
</dbReference>
<dbReference type="CDD" id="cd00757">
    <property type="entry name" value="ThiF_MoeB_HesA_family"/>
    <property type="match status" value="1"/>
</dbReference>
<dbReference type="GO" id="GO:0005737">
    <property type="term" value="C:cytoplasm"/>
    <property type="evidence" value="ECO:0007669"/>
    <property type="project" value="TreeGrafter"/>
</dbReference>
<evidence type="ECO:0000313" key="4">
    <source>
        <dbReference type="Proteomes" id="UP000242699"/>
    </source>
</evidence>
<dbReference type="SUPFAM" id="SSF69572">
    <property type="entry name" value="Activating enzymes of the ubiquitin-like proteins"/>
    <property type="match status" value="1"/>
</dbReference>
<dbReference type="Gene3D" id="3.40.50.720">
    <property type="entry name" value="NAD(P)-binding Rossmann-like Domain"/>
    <property type="match status" value="1"/>
</dbReference>
<dbReference type="PANTHER" id="PTHR10953:SF102">
    <property type="entry name" value="ADENYLYLTRANSFERASE AND SULFURTRANSFERASE MOCS3"/>
    <property type="match status" value="1"/>
</dbReference>
<evidence type="ECO:0000313" key="3">
    <source>
        <dbReference type="EMBL" id="PSR24441.1"/>
    </source>
</evidence>
<dbReference type="InterPro" id="IPR035985">
    <property type="entry name" value="Ubiquitin-activating_enz"/>
</dbReference>
<dbReference type="AlphaFoldDB" id="A0A2T2WQC6"/>
<evidence type="ECO:0000256" key="1">
    <source>
        <dbReference type="ARBA" id="ARBA00009919"/>
    </source>
</evidence>
<gene>
    <name evidence="3" type="ORF">C7B43_19015</name>
</gene>
<dbReference type="Pfam" id="PF00899">
    <property type="entry name" value="ThiF"/>
    <property type="match status" value="1"/>
</dbReference>
<comment type="caution">
    <text evidence="3">The sequence shown here is derived from an EMBL/GenBank/DDBJ whole genome shotgun (WGS) entry which is preliminary data.</text>
</comment>
<organism evidence="3 4">
    <name type="scientific">Sulfobacillus benefaciens</name>
    <dbReference type="NCBI Taxonomy" id="453960"/>
    <lineage>
        <taxon>Bacteria</taxon>
        <taxon>Bacillati</taxon>
        <taxon>Bacillota</taxon>
        <taxon>Clostridia</taxon>
        <taxon>Eubacteriales</taxon>
        <taxon>Clostridiales Family XVII. Incertae Sedis</taxon>
        <taxon>Sulfobacillus</taxon>
    </lineage>
</organism>
<dbReference type="FunFam" id="3.40.50.720:FF:000080">
    <property type="entry name" value="Thiazole biosynthesis adenylyltransferase ThiF"/>
    <property type="match status" value="1"/>
</dbReference>
<reference evidence="3 4" key="1">
    <citation type="journal article" date="2014" name="BMC Genomics">
        <title>Comparison of environmental and isolate Sulfobacillus genomes reveals diverse carbon, sulfur, nitrogen, and hydrogen metabolisms.</title>
        <authorList>
            <person name="Justice N.B."/>
            <person name="Norman A."/>
            <person name="Brown C.T."/>
            <person name="Singh A."/>
            <person name="Thomas B.C."/>
            <person name="Banfield J.F."/>
        </authorList>
    </citation>
    <scope>NUCLEOTIDE SEQUENCE [LARGE SCALE GENOMIC DNA]</scope>
    <source>
        <strain evidence="3">AMDSBA1</strain>
    </source>
</reference>